<gene>
    <name evidence="1" type="ORF">MNBD_GAMMA17-1425</name>
</gene>
<reference evidence="1" key="1">
    <citation type="submission" date="2018-06" db="EMBL/GenBank/DDBJ databases">
        <authorList>
            <person name="Zhirakovskaya E."/>
        </authorList>
    </citation>
    <scope>NUCLEOTIDE SEQUENCE</scope>
</reference>
<dbReference type="EMBL" id="UOFQ01000032">
    <property type="protein sequence ID" value="VAW85893.1"/>
    <property type="molecule type" value="Genomic_DNA"/>
</dbReference>
<accession>A0A3B0ZCH3</accession>
<organism evidence="1">
    <name type="scientific">hydrothermal vent metagenome</name>
    <dbReference type="NCBI Taxonomy" id="652676"/>
    <lineage>
        <taxon>unclassified sequences</taxon>
        <taxon>metagenomes</taxon>
        <taxon>ecological metagenomes</taxon>
    </lineage>
</organism>
<evidence type="ECO:0000313" key="1">
    <source>
        <dbReference type="EMBL" id="VAW85893.1"/>
    </source>
</evidence>
<name>A0A3B0ZCH3_9ZZZZ</name>
<protein>
    <submittedName>
        <fullName evidence="1">Uncharacterized protein</fullName>
    </submittedName>
</protein>
<sequence>MKLAISLLIPTIIDFFTYYFSKKKDREAELRKEKLRCYKDFSSCLARTMEGESTSKDQIAYHHVATQLNLVASSSVICVLNEFMRVTAEPVKKRSKEHYIKVQSNLFRNIRLDLGLKDNGVDQDFFLWSSGIKSELSTNKSERAGPVCNNSVFFITQKCVALACR</sequence>
<dbReference type="AlphaFoldDB" id="A0A3B0ZCH3"/>
<proteinExistence type="predicted"/>